<dbReference type="Gene3D" id="3.30.420.40">
    <property type="match status" value="1"/>
</dbReference>
<evidence type="ECO:0000259" key="3">
    <source>
        <dbReference type="Pfam" id="PF02541"/>
    </source>
</evidence>
<dbReference type="InterPro" id="IPR030673">
    <property type="entry name" value="PyroPPase_GppA_Ppx"/>
</dbReference>
<evidence type="ECO:0000256" key="1">
    <source>
        <dbReference type="ARBA" id="ARBA00022801"/>
    </source>
</evidence>
<dbReference type="InterPro" id="IPR003695">
    <property type="entry name" value="Ppx_GppA_N"/>
</dbReference>
<dbReference type="CDD" id="cd24006">
    <property type="entry name" value="ASKHA_NBD_PPX_GppA"/>
    <property type="match status" value="1"/>
</dbReference>
<keyword evidence="6" id="KW-1185">Reference proteome</keyword>
<dbReference type="Proteomes" id="UP000317421">
    <property type="component" value="Unassembled WGS sequence"/>
</dbReference>
<organism evidence="5 6">
    <name type="scientific">Botrimarina colliarenosi</name>
    <dbReference type="NCBI Taxonomy" id="2528001"/>
    <lineage>
        <taxon>Bacteria</taxon>
        <taxon>Pseudomonadati</taxon>
        <taxon>Planctomycetota</taxon>
        <taxon>Planctomycetia</taxon>
        <taxon>Pirellulales</taxon>
        <taxon>Lacipirellulaceae</taxon>
        <taxon>Botrimarina</taxon>
    </lineage>
</organism>
<sequence>MSQPETPPAASDTPTNSVGAPVSNDRLAAVDIGSNSVRIVVARAVDTGYQVLDEERENTRLAASLATTGELCPDTMAATIAALRNFVTMAQGYGVASIRAIATSAVRDATNGRAFCDRIQQEVGLKVEVISPREEGRLSFLSVARAFDVSDKPVAVADIGGGSTEIVLAAAGVVEEVYATRLGAVRVAEACGITGVCSGDLLNRAKRHIDEVLRRHARKPPLTPAMLYGAGGTFTALAWMMLAREGVTEDATARGYRVNRADLNHLVADLARMTLEERSKVSGLNPRRADIIMAGLLVIDRILKHFRINEVQVHTGGVRDGLLLTMVEESLVGTHPLTATERRDAVERFAERCGADLPHARHVARLSSRLLEELSEHLEPSLSLRPSDKTLVETAALLANVGYLVNFDGHHKHSYHLIINSDLPGFERDDLRVVANVARYHRGARPKQKHKPFAALGVEDQDRVAKMAAILRVALALDRTHQQQVSDLSVEVTKSTVQIAVSSTGDAEVDLWAARRKVDLFERVFGRQVEFTVAT</sequence>
<dbReference type="RefSeq" id="WP_146446340.1">
    <property type="nucleotide sequence ID" value="NZ_SJPR01000006.1"/>
</dbReference>
<dbReference type="SUPFAM" id="SSF109604">
    <property type="entry name" value="HD-domain/PDEase-like"/>
    <property type="match status" value="1"/>
</dbReference>
<proteinExistence type="predicted"/>
<dbReference type="Gene3D" id="1.10.3210.10">
    <property type="entry name" value="Hypothetical protein af1432"/>
    <property type="match status" value="1"/>
</dbReference>
<dbReference type="InterPro" id="IPR050273">
    <property type="entry name" value="GppA/Ppx_hydrolase"/>
</dbReference>
<dbReference type="EC" id="3.6.1.11" evidence="5"/>
<dbReference type="OrthoDB" id="9807195at2"/>
<reference evidence="5 6" key="1">
    <citation type="submission" date="2019-02" db="EMBL/GenBank/DDBJ databases">
        <title>Deep-cultivation of Planctomycetes and their phenomic and genomic characterization uncovers novel biology.</title>
        <authorList>
            <person name="Wiegand S."/>
            <person name="Jogler M."/>
            <person name="Boedeker C."/>
            <person name="Pinto D."/>
            <person name="Vollmers J."/>
            <person name="Rivas-Marin E."/>
            <person name="Kohn T."/>
            <person name="Peeters S.H."/>
            <person name="Heuer A."/>
            <person name="Rast P."/>
            <person name="Oberbeckmann S."/>
            <person name="Bunk B."/>
            <person name="Jeske O."/>
            <person name="Meyerdierks A."/>
            <person name="Storesund J.E."/>
            <person name="Kallscheuer N."/>
            <person name="Luecker S."/>
            <person name="Lage O.M."/>
            <person name="Pohl T."/>
            <person name="Merkel B.J."/>
            <person name="Hornburger P."/>
            <person name="Mueller R.-W."/>
            <person name="Bruemmer F."/>
            <person name="Labrenz M."/>
            <person name="Spormann A.M."/>
            <person name="Op Den Camp H."/>
            <person name="Overmann J."/>
            <person name="Amann R."/>
            <person name="Jetten M.S.M."/>
            <person name="Mascher T."/>
            <person name="Medema M.H."/>
            <person name="Devos D.P."/>
            <person name="Kaster A.-K."/>
            <person name="Ovreas L."/>
            <person name="Rohde M."/>
            <person name="Galperin M.Y."/>
            <person name="Jogler C."/>
        </authorList>
    </citation>
    <scope>NUCLEOTIDE SEQUENCE [LARGE SCALE GENOMIC DNA]</scope>
    <source>
        <strain evidence="5 6">Pla108</strain>
    </source>
</reference>
<dbReference type="EMBL" id="SJPR01000006">
    <property type="protein sequence ID" value="TWT94792.1"/>
    <property type="molecule type" value="Genomic_DNA"/>
</dbReference>
<dbReference type="PANTHER" id="PTHR30005:SF0">
    <property type="entry name" value="RETROGRADE REGULATION PROTEIN 2"/>
    <property type="match status" value="1"/>
</dbReference>
<evidence type="ECO:0000259" key="4">
    <source>
        <dbReference type="Pfam" id="PF21447"/>
    </source>
</evidence>
<evidence type="ECO:0000313" key="6">
    <source>
        <dbReference type="Proteomes" id="UP000317421"/>
    </source>
</evidence>
<dbReference type="InterPro" id="IPR043129">
    <property type="entry name" value="ATPase_NBD"/>
</dbReference>
<dbReference type="Pfam" id="PF21447">
    <property type="entry name" value="Ppx-GppA_III"/>
    <property type="match status" value="1"/>
</dbReference>
<evidence type="ECO:0000313" key="5">
    <source>
        <dbReference type="EMBL" id="TWT94792.1"/>
    </source>
</evidence>
<dbReference type="GO" id="GO:0004309">
    <property type="term" value="F:exopolyphosphatase activity"/>
    <property type="evidence" value="ECO:0007669"/>
    <property type="project" value="UniProtKB-EC"/>
</dbReference>
<dbReference type="Pfam" id="PF02541">
    <property type="entry name" value="Ppx-GppA"/>
    <property type="match status" value="1"/>
</dbReference>
<comment type="caution">
    <text evidence="5">The sequence shown here is derived from an EMBL/GenBank/DDBJ whole genome shotgun (WGS) entry which is preliminary data.</text>
</comment>
<dbReference type="InterPro" id="IPR048950">
    <property type="entry name" value="Ppx_GppA_C"/>
</dbReference>
<dbReference type="SUPFAM" id="SSF53067">
    <property type="entry name" value="Actin-like ATPase domain"/>
    <property type="match status" value="2"/>
</dbReference>
<dbReference type="AlphaFoldDB" id="A0A5C6A4C6"/>
<feature type="domain" description="Ppx/GppA phosphatase N-terminal" evidence="3">
    <location>
        <begin position="40"/>
        <end position="328"/>
    </location>
</feature>
<keyword evidence="1 5" id="KW-0378">Hydrolase</keyword>
<name>A0A5C6A4C6_9BACT</name>
<feature type="domain" description="Ppx/GppA phosphatase C-terminal" evidence="4">
    <location>
        <begin position="342"/>
        <end position="500"/>
    </location>
</feature>
<protein>
    <submittedName>
        <fullName evidence="5">Exopolyphosphatase</fullName>
        <ecNumber evidence="5">3.6.1.11</ecNumber>
    </submittedName>
</protein>
<dbReference type="PIRSF" id="PIRSF001267">
    <property type="entry name" value="Pyrophosphatase_GppA_Ppx"/>
    <property type="match status" value="1"/>
</dbReference>
<dbReference type="Gene3D" id="3.30.420.150">
    <property type="entry name" value="Exopolyphosphatase. Domain 2"/>
    <property type="match status" value="1"/>
</dbReference>
<accession>A0A5C6A4C6</accession>
<dbReference type="PANTHER" id="PTHR30005">
    <property type="entry name" value="EXOPOLYPHOSPHATASE"/>
    <property type="match status" value="1"/>
</dbReference>
<gene>
    <name evidence="5" type="primary">ppx</name>
    <name evidence="5" type="ORF">Pla108_36420</name>
</gene>
<feature type="region of interest" description="Disordered" evidence="2">
    <location>
        <begin position="1"/>
        <end position="22"/>
    </location>
</feature>
<evidence type="ECO:0000256" key="2">
    <source>
        <dbReference type="SAM" id="MobiDB-lite"/>
    </source>
</evidence>